<dbReference type="Gene3D" id="2.40.160.10">
    <property type="entry name" value="Porin"/>
    <property type="match status" value="1"/>
</dbReference>
<name>A0A1H8W4E1_9FIRM</name>
<evidence type="ECO:0000313" key="4">
    <source>
        <dbReference type="EMBL" id="SEP22505.1"/>
    </source>
</evidence>
<dbReference type="InterPro" id="IPR027385">
    <property type="entry name" value="Beta-barrel_OMP"/>
</dbReference>
<evidence type="ECO:0000256" key="1">
    <source>
        <dbReference type="ARBA" id="ARBA00022729"/>
    </source>
</evidence>
<accession>A0A1H8W4E1</accession>
<dbReference type="Pfam" id="PF13505">
    <property type="entry name" value="OMP_b-brl"/>
    <property type="match status" value="1"/>
</dbReference>
<organism evidence="4 5">
    <name type="scientific">Propionispora vibrioides</name>
    <dbReference type="NCBI Taxonomy" id="112903"/>
    <lineage>
        <taxon>Bacteria</taxon>
        <taxon>Bacillati</taxon>
        <taxon>Bacillota</taxon>
        <taxon>Negativicutes</taxon>
        <taxon>Selenomonadales</taxon>
        <taxon>Sporomusaceae</taxon>
        <taxon>Propionispora</taxon>
    </lineage>
</organism>
<dbReference type="RefSeq" id="WP_091747603.1">
    <property type="nucleotide sequence ID" value="NZ_FODY01000014.1"/>
</dbReference>
<proteinExistence type="predicted"/>
<evidence type="ECO:0000313" key="5">
    <source>
        <dbReference type="Proteomes" id="UP000198847"/>
    </source>
</evidence>
<evidence type="ECO:0000259" key="3">
    <source>
        <dbReference type="Pfam" id="PF13505"/>
    </source>
</evidence>
<dbReference type="OrthoDB" id="1678773at2"/>
<dbReference type="Proteomes" id="UP000198847">
    <property type="component" value="Unassembled WGS sequence"/>
</dbReference>
<dbReference type="STRING" id="112903.SAMN04490178_11418"/>
<dbReference type="EMBL" id="FODY01000014">
    <property type="protein sequence ID" value="SEP22505.1"/>
    <property type="molecule type" value="Genomic_DNA"/>
</dbReference>
<feature type="domain" description="Outer membrane protein beta-barrel" evidence="3">
    <location>
        <begin position="13"/>
        <end position="196"/>
    </location>
</feature>
<dbReference type="InterPro" id="IPR023614">
    <property type="entry name" value="Porin_dom_sf"/>
</dbReference>
<protein>
    <submittedName>
        <fullName evidence="4">Outer membrane protein beta-barrel domain-containing protein</fullName>
    </submittedName>
</protein>
<evidence type="ECO:0000256" key="2">
    <source>
        <dbReference type="SAM" id="SignalP"/>
    </source>
</evidence>
<feature type="chain" id="PRO_5011760788" evidence="2">
    <location>
        <begin position="21"/>
        <end position="205"/>
    </location>
</feature>
<reference evidence="4 5" key="1">
    <citation type="submission" date="2016-10" db="EMBL/GenBank/DDBJ databases">
        <authorList>
            <person name="de Groot N.N."/>
        </authorList>
    </citation>
    <scope>NUCLEOTIDE SEQUENCE [LARGE SCALE GENOMIC DNA]</scope>
    <source>
        <strain evidence="4 5">DSM 13305</strain>
    </source>
</reference>
<dbReference type="AlphaFoldDB" id="A0A1H8W4E1"/>
<gene>
    <name evidence="4" type="ORF">SAMN04490178_11418</name>
</gene>
<feature type="signal peptide" evidence="2">
    <location>
        <begin position="1"/>
        <end position="20"/>
    </location>
</feature>
<keyword evidence="1 2" id="KW-0732">Signal</keyword>
<sequence length="205" mass="21320">MKKMLGILCGLMLATTAVCSASPMPSYSLGHVSLDLNMGSPDLSSDNGKVDGKQNVGYALTVGVGFGYAGQYTYNDFKTDNPLHGSSDIKAQQLLLVNNMIDTIANVSLFGGVTQTQADGGSKRNGVVVGVAGSLPIAPKTKAYGVLSTGTRVSGYELGLSYSMTDNAKLNLGYRDTKYKGVIFNDDTKSDVTAKGLVGGVTLSL</sequence>
<keyword evidence="5" id="KW-1185">Reference proteome</keyword>
<dbReference type="SUPFAM" id="SSF56935">
    <property type="entry name" value="Porins"/>
    <property type="match status" value="1"/>
</dbReference>